<organism evidence="2 3">
    <name type="scientific">Jeotgalibacillus salarius</name>
    <dbReference type="NCBI Taxonomy" id="546023"/>
    <lineage>
        <taxon>Bacteria</taxon>
        <taxon>Bacillati</taxon>
        <taxon>Bacillota</taxon>
        <taxon>Bacilli</taxon>
        <taxon>Bacillales</taxon>
        <taxon>Caryophanaceae</taxon>
        <taxon>Jeotgalibacillus</taxon>
    </lineage>
</organism>
<comment type="caution">
    <text evidence="2">The sequence shown here is derived from an EMBL/GenBank/DDBJ whole genome shotgun (WGS) entry which is preliminary data.</text>
</comment>
<evidence type="ECO:0000313" key="3">
    <source>
        <dbReference type="Proteomes" id="UP000297776"/>
    </source>
</evidence>
<dbReference type="Pfam" id="PF00395">
    <property type="entry name" value="SLH"/>
    <property type="match status" value="2"/>
</dbReference>
<dbReference type="InterPro" id="IPR001119">
    <property type="entry name" value="SLH_dom"/>
</dbReference>
<dbReference type="Proteomes" id="UP000297776">
    <property type="component" value="Unassembled WGS sequence"/>
</dbReference>
<sequence>MVSRALNLKPIHSNYFYDVYGNFEYEISAAYEAGIIRGISQRKFAPHRAITREQMAVILHRAYNLLHKTDYQTFITAPYKDHRQIHFKKEVNGIYELGIMTGTHEGAFRPKKNSTRAQAAKVVWLLVAGVHCGDGG</sequence>
<proteinExistence type="predicted"/>
<evidence type="ECO:0000313" key="2">
    <source>
        <dbReference type="EMBL" id="TFE04038.1"/>
    </source>
</evidence>
<evidence type="ECO:0000259" key="1">
    <source>
        <dbReference type="PROSITE" id="PS51272"/>
    </source>
</evidence>
<dbReference type="EMBL" id="SORX01000001">
    <property type="protein sequence ID" value="TFE04038.1"/>
    <property type="molecule type" value="Genomic_DNA"/>
</dbReference>
<reference evidence="2 3" key="1">
    <citation type="submission" date="2019-03" db="EMBL/GenBank/DDBJ databases">
        <authorList>
            <person name="Yang Y."/>
        </authorList>
    </citation>
    <scope>NUCLEOTIDE SEQUENCE [LARGE SCALE GENOMIC DNA]</scope>
    <source>
        <strain evidence="2 3">ASL-1</strain>
    </source>
</reference>
<gene>
    <name evidence="2" type="ORF">E2626_01535</name>
</gene>
<dbReference type="OrthoDB" id="9783944at2"/>
<dbReference type="PROSITE" id="PS51272">
    <property type="entry name" value="SLH"/>
    <property type="match status" value="1"/>
</dbReference>
<protein>
    <submittedName>
        <fullName evidence="2">S-layer homology domain-containing protein</fullName>
    </submittedName>
</protein>
<name>A0A4Y8LLX4_9BACL</name>
<feature type="domain" description="SLH" evidence="1">
    <location>
        <begin position="10"/>
        <end position="73"/>
    </location>
</feature>
<accession>A0A4Y8LLX4</accession>
<keyword evidence="3" id="KW-1185">Reference proteome</keyword>
<dbReference type="AlphaFoldDB" id="A0A4Y8LLX4"/>